<reference evidence="8" key="1">
    <citation type="submission" date="2011-02" db="EMBL/GenBank/DDBJ databases">
        <title>The complete genome of Planctomyces brasiliensis DSM 5305.</title>
        <authorList>
            <person name="Lucas S."/>
            <person name="Copeland A."/>
            <person name="Lapidus A."/>
            <person name="Bruce D."/>
            <person name="Goodwin L."/>
            <person name="Pitluck S."/>
            <person name="Kyrpides N."/>
            <person name="Mavromatis K."/>
            <person name="Pagani I."/>
            <person name="Ivanova N."/>
            <person name="Ovchinnikova G."/>
            <person name="Lu M."/>
            <person name="Detter J.C."/>
            <person name="Han C."/>
            <person name="Land M."/>
            <person name="Hauser L."/>
            <person name="Markowitz V."/>
            <person name="Cheng J.-F."/>
            <person name="Hugenholtz P."/>
            <person name="Woyke T."/>
            <person name="Wu D."/>
            <person name="Tindall B."/>
            <person name="Pomrenke H.G."/>
            <person name="Brambilla E."/>
            <person name="Klenk H.-P."/>
            <person name="Eisen J.A."/>
        </authorList>
    </citation>
    <scope>NUCLEOTIDE SEQUENCE [LARGE SCALE GENOMIC DNA]</scope>
    <source>
        <strain evidence="8">ATCC 49424 / DSM 5305 / JCM 21570 / NBRC 103401 / IFAM 1448</strain>
    </source>
</reference>
<evidence type="ECO:0000256" key="2">
    <source>
        <dbReference type="ARBA" id="ARBA00010817"/>
    </source>
</evidence>
<evidence type="ECO:0000259" key="6">
    <source>
        <dbReference type="SMART" id="SM00478"/>
    </source>
</evidence>
<dbReference type="GO" id="GO:0006307">
    <property type="term" value="P:DNA alkylation repair"/>
    <property type="evidence" value="ECO:0007669"/>
    <property type="project" value="TreeGrafter"/>
</dbReference>
<dbReference type="GO" id="GO:0006285">
    <property type="term" value="P:base-excision repair, AP site formation"/>
    <property type="evidence" value="ECO:0007669"/>
    <property type="project" value="TreeGrafter"/>
</dbReference>
<dbReference type="InterPro" id="IPR011257">
    <property type="entry name" value="DNA_glycosylase"/>
</dbReference>
<evidence type="ECO:0000313" key="8">
    <source>
        <dbReference type="Proteomes" id="UP000006860"/>
    </source>
</evidence>
<comment type="catalytic activity">
    <reaction evidence="1">
        <text>Hydrolysis of alkylated DNA, releasing 3-methyladenine, 3-methylguanine, 7-methylguanine and 7-methyladenine.</text>
        <dbReference type="EC" id="3.2.2.21"/>
    </reaction>
</comment>
<sequence length="228" mass="25540">MSRQNTANVLDWREQGRRYLAKQDSVLSPVIARVGACTLKPIRRPFAMLVRAIISQQISTAAARNIRQRVQRLSTTGQLSLTGLAGLPDEAFRSAGISPQKLRYLRDLIHRCETNQLPLSRLSRMSDEDVIAALTEVKGIGVWTAHMFLIFCLGRPDVLPTGDLGIQKAVAQLYFPEEADVRLATLAHFEEATQNWRPHASVASWYCWRSLDLNTGPDNEKDTAVYPV</sequence>
<evidence type="ECO:0000256" key="3">
    <source>
        <dbReference type="ARBA" id="ARBA00012000"/>
    </source>
</evidence>
<dbReference type="STRING" id="756272.Plabr_1882"/>
<dbReference type="EC" id="3.2.2.21" evidence="3"/>
<keyword evidence="4" id="KW-0227">DNA damage</keyword>
<dbReference type="SMART" id="SM00478">
    <property type="entry name" value="ENDO3c"/>
    <property type="match status" value="1"/>
</dbReference>
<dbReference type="Gene3D" id="1.10.1670.40">
    <property type="match status" value="1"/>
</dbReference>
<dbReference type="RefSeq" id="WP_013628218.1">
    <property type="nucleotide sequence ID" value="NC_015174.1"/>
</dbReference>
<dbReference type="InterPro" id="IPR051912">
    <property type="entry name" value="Alkylbase_DNA_Glycosylase/TA"/>
</dbReference>
<dbReference type="EMBL" id="CP002546">
    <property type="protein sequence ID" value="ADY59491.1"/>
    <property type="molecule type" value="Genomic_DNA"/>
</dbReference>
<dbReference type="InterPro" id="IPR003265">
    <property type="entry name" value="HhH-GPD_domain"/>
</dbReference>
<dbReference type="Pfam" id="PF00730">
    <property type="entry name" value="HhH-GPD"/>
    <property type="match status" value="1"/>
</dbReference>
<dbReference type="GO" id="GO:0032993">
    <property type="term" value="C:protein-DNA complex"/>
    <property type="evidence" value="ECO:0007669"/>
    <property type="project" value="TreeGrafter"/>
</dbReference>
<gene>
    <name evidence="7" type="ordered locus">Plabr_1882</name>
</gene>
<keyword evidence="8" id="KW-1185">Reference proteome</keyword>
<dbReference type="GO" id="GO:0043916">
    <property type="term" value="F:DNA-7-methylguanine glycosylase activity"/>
    <property type="evidence" value="ECO:0007669"/>
    <property type="project" value="TreeGrafter"/>
</dbReference>
<dbReference type="PANTHER" id="PTHR43003">
    <property type="entry name" value="DNA-3-METHYLADENINE GLYCOSYLASE"/>
    <property type="match status" value="1"/>
</dbReference>
<dbReference type="CDD" id="cd00056">
    <property type="entry name" value="ENDO3c"/>
    <property type="match status" value="1"/>
</dbReference>
<keyword evidence="5" id="KW-0234">DNA repair</keyword>
<dbReference type="Proteomes" id="UP000006860">
    <property type="component" value="Chromosome"/>
</dbReference>
<organism evidence="7 8">
    <name type="scientific">Rubinisphaera brasiliensis (strain ATCC 49424 / DSM 5305 / JCM 21570 / IAM 15109 / NBRC 103401 / IFAM 1448)</name>
    <name type="common">Planctomyces brasiliensis</name>
    <dbReference type="NCBI Taxonomy" id="756272"/>
    <lineage>
        <taxon>Bacteria</taxon>
        <taxon>Pseudomonadati</taxon>
        <taxon>Planctomycetota</taxon>
        <taxon>Planctomycetia</taxon>
        <taxon>Planctomycetales</taxon>
        <taxon>Planctomycetaceae</taxon>
        <taxon>Rubinisphaera</taxon>
    </lineage>
</organism>
<dbReference type="AlphaFoldDB" id="F0SH06"/>
<evidence type="ECO:0000256" key="4">
    <source>
        <dbReference type="ARBA" id="ARBA00022763"/>
    </source>
</evidence>
<protein>
    <recommendedName>
        <fullName evidence="3">DNA-3-methyladenine glycosylase II</fullName>
        <ecNumber evidence="3">3.2.2.21</ecNumber>
    </recommendedName>
</protein>
<name>F0SH06_RUBBR</name>
<comment type="similarity">
    <text evidence="2">Belongs to the alkylbase DNA glycosidase AlkA family.</text>
</comment>
<dbReference type="OrthoDB" id="9785929at2"/>
<dbReference type="PANTHER" id="PTHR43003:SF5">
    <property type="entry name" value="DNA-3-METHYLADENINE GLYCOSYLASE"/>
    <property type="match status" value="1"/>
</dbReference>
<dbReference type="GO" id="GO:0005737">
    <property type="term" value="C:cytoplasm"/>
    <property type="evidence" value="ECO:0007669"/>
    <property type="project" value="TreeGrafter"/>
</dbReference>
<dbReference type="KEGG" id="pbs:Plabr_1882"/>
<accession>F0SH06</accession>
<dbReference type="SUPFAM" id="SSF48150">
    <property type="entry name" value="DNA-glycosylase"/>
    <property type="match status" value="1"/>
</dbReference>
<evidence type="ECO:0000256" key="5">
    <source>
        <dbReference type="ARBA" id="ARBA00023204"/>
    </source>
</evidence>
<evidence type="ECO:0000313" key="7">
    <source>
        <dbReference type="EMBL" id="ADY59491.1"/>
    </source>
</evidence>
<dbReference type="GO" id="GO:0008725">
    <property type="term" value="F:DNA-3-methyladenine glycosylase activity"/>
    <property type="evidence" value="ECO:0007669"/>
    <property type="project" value="TreeGrafter"/>
</dbReference>
<dbReference type="HOGENOM" id="CLU_000445_72_5_0"/>
<evidence type="ECO:0000256" key="1">
    <source>
        <dbReference type="ARBA" id="ARBA00000086"/>
    </source>
</evidence>
<dbReference type="eggNOG" id="COG0122">
    <property type="taxonomic scope" value="Bacteria"/>
</dbReference>
<dbReference type="Gene3D" id="1.10.340.30">
    <property type="entry name" value="Hypothetical protein, domain 2"/>
    <property type="match status" value="1"/>
</dbReference>
<dbReference type="FunFam" id="1.10.340.30:FF:000004">
    <property type="entry name" value="DNA-3-methyladenine glycosylase II"/>
    <property type="match status" value="1"/>
</dbReference>
<feature type="domain" description="HhH-GPD" evidence="6">
    <location>
        <begin position="54"/>
        <end position="209"/>
    </location>
</feature>
<dbReference type="GO" id="GO:0032131">
    <property type="term" value="F:alkylated DNA binding"/>
    <property type="evidence" value="ECO:0007669"/>
    <property type="project" value="TreeGrafter"/>
</dbReference>
<proteinExistence type="inferred from homology"/>